<dbReference type="PANTHER" id="PTHR19134:SF553">
    <property type="entry name" value="TYROSINE-PROTEIN PHOSPHATASE 10D-RELATED"/>
    <property type="match status" value="1"/>
</dbReference>
<keyword evidence="6" id="KW-1185">Reference proteome</keyword>
<dbReference type="CDD" id="cd00047">
    <property type="entry name" value="PTPc"/>
    <property type="match status" value="1"/>
</dbReference>
<feature type="region of interest" description="Disordered" evidence="1">
    <location>
        <begin position="554"/>
        <end position="577"/>
    </location>
</feature>
<evidence type="ECO:0000259" key="2">
    <source>
        <dbReference type="PROSITE" id="PS50020"/>
    </source>
</evidence>
<name>F2U1K0_SALR5</name>
<feature type="domain" description="Tyrosine-protein phosphatase" evidence="3">
    <location>
        <begin position="215"/>
        <end position="454"/>
    </location>
</feature>
<dbReference type="InterPro" id="IPR036020">
    <property type="entry name" value="WW_dom_sf"/>
</dbReference>
<dbReference type="KEGG" id="sre:PTSG_02219"/>
<feature type="domain" description="WW" evidence="2">
    <location>
        <begin position="111"/>
        <end position="144"/>
    </location>
</feature>
<organism evidence="5 6">
    <name type="scientific">Salpingoeca rosetta (strain ATCC 50818 / BSB-021)</name>
    <dbReference type="NCBI Taxonomy" id="946362"/>
    <lineage>
        <taxon>Eukaryota</taxon>
        <taxon>Choanoflagellata</taxon>
        <taxon>Craspedida</taxon>
        <taxon>Salpingoecidae</taxon>
        <taxon>Salpingoeca</taxon>
    </lineage>
</organism>
<evidence type="ECO:0000259" key="4">
    <source>
        <dbReference type="PROSITE" id="PS50056"/>
    </source>
</evidence>
<sequence>MMSPTKRENKLPGGWQTVSVDGITVYINTFARVATTVSSVVSKKRPKRTTKVSNESGTYVIQPHPSDLPNCWERAVALNPDGKTGAFVYHNTKTGATSMKKPEPSLKPGETPLPSGWRMMFDEDGDVFYVDDNSGTRTYDDPRLLCTAFKETEAERLAEMQERADRRSRKPSLAPEQLQEAWEICKVDHARFNALKQHLTTRDRLPAEVTGKGLNRYINILPNPRTRVRLEDEYEPRTEISTYINANYIPGPQGQPREYVAAMGPLDNTIEAFWRMVWMLDSPAIVMTTPLAENGQVKCARYWPTVRYNLEKKCGDKRWGDIRVAVMKGRKRKGYIETHLRVTKDSQERMVRHYWFTDWPDHGVPESATNVINMLLDVQGYCKKADATGPPIVHCSAGIGRTGTFIAIDHCIRLLETTACVDPIAVVEKLRLARGGMVQHPQQYECVQHACVEYAEMRNKPMRMHDLDGSESEDSLPALDRGSAGSRIDWKKSLRSKRPSDMENLIKHGKPDDMPDEEWKKVARKYRKMQATIRAKHSVRRKMDAAEMDGELRLGTISGGTSDGKYRPSVMQVFEDQ</sequence>
<dbReference type="InterPro" id="IPR050348">
    <property type="entry name" value="Protein-Tyr_Phosphatase"/>
</dbReference>
<dbReference type="Pfam" id="PF00397">
    <property type="entry name" value="WW"/>
    <property type="match status" value="1"/>
</dbReference>
<dbReference type="RefSeq" id="XP_004996706.1">
    <property type="nucleotide sequence ID" value="XM_004996649.1"/>
</dbReference>
<dbReference type="InterPro" id="IPR000242">
    <property type="entry name" value="PTP_cat"/>
</dbReference>
<dbReference type="SMART" id="SM00194">
    <property type="entry name" value="PTPc"/>
    <property type="match status" value="1"/>
</dbReference>
<dbReference type="EMBL" id="GL832959">
    <property type="protein sequence ID" value="EGD81502.1"/>
    <property type="molecule type" value="Genomic_DNA"/>
</dbReference>
<dbReference type="SMART" id="SM00404">
    <property type="entry name" value="PTPc_motif"/>
    <property type="match status" value="1"/>
</dbReference>
<dbReference type="Proteomes" id="UP000007799">
    <property type="component" value="Unassembled WGS sequence"/>
</dbReference>
<evidence type="ECO:0000256" key="1">
    <source>
        <dbReference type="SAM" id="MobiDB-lite"/>
    </source>
</evidence>
<dbReference type="GeneID" id="16077299"/>
<dbReference type="SMART" id="SM00456">
    <property type="entry name" value="WW"/>
    <property type="match status" value="2"/>
</dbReference>
<accession>F2U1K0</accession>
<reference evidence="5" key="1">
    <citation type="submission" date="2009-08" db="EMBL/GenBank/DDBJ databases">
        <title>Annotation of Salpingoeca rosetta.</title>
        <authorList>
            <consortium name="The Broad Institute Genome Sequencing Platform"/>
            <person name="Russ C."/>
            <person name="Cuomo C."/>
            <person name="Burger G."/>
            <person name="Gray M.W."/>
            <person name="Holland P.W.H."/>
            <person name="King N."/>
            <person name="Lang F.B.F."/>
            <person name="Roger A.J."/>
            <person name="Ruiz-Trillo I."/>
            <person name="Young S.K."/>
            <person name="Zeng Q."/>
            <person name="Gargeya S."/>
            <person name="Alvarado L."/>
            <person name="Berlin A."/>
            <person name="Chapman S.B."/>
            <person name="Chen Z."/>
            <person name="Freedman E."/>
            <person name="Gellesch M."/>
            <person name="Goldberg J."/>
            <person name="Griggs A."/>
            <person name="Gujja S."/>
            <person name="Heilman E."/>
            <person name="Heiman D."/>
            <person name="Howarth C."/>
            <person name="Mehta T."/>
            <person name="Neiman D."/>
            <person name="Pearson M."/>
            <person name="Roberts A."/>
            <person name="Saif S."/>
            <person name="Shea T."/>
            <person name="Shenoy N."/>
            <person name="Sisk P."/>
            <person name="Stolte C."/>
            <person name="Sykes S."/>
            <person name="White J."/>
            <person name="Yandava C."/>
            <person name="Haas B."/>
            <person name="Nusbaum C."/>
            <person name="Birren B."/>
        </authorList>
    </citation>
    <scope>NUCLEOTIDE SEQUENCE</scope>
    <source>
        <strain evidence="5">ATCC 50818</strain>
    </source>
</reference>
<evidence type="ECO:0000313" key="6">
    <source>
        <dbReference type="Proteomes" id="UP000007799"/>
    </source>
</evidence>
<dbReference type="PROSITE" id="PS50056">
    <property type="entry name" value="TYR_PHOSPHATASE_2"/>
    <property type="match status" value="1"/>
</dbReference>
<evidence type="ECO:0000259" key="3">
    <source>
        <dbReference type="PROSITE" id="PS50055"/>
    </source>
</evidence>
<dbReference type="InParanoid" id="F2U1K0"/>
<evidence type="ECO:0000313" key="5">
    <source>
        <dbReference type="EMBL" id="EGD81502.1"/>
    </source>
</evidence>
<dbReference type="PROSITE" id="PS50020">
    <property type="entry name" value="WW_DOMAIN_2"/>
    <property type="match status" value="1"/>
</dbReference>
<proteinExistence type="predicted"/>
<dbReference type="Gene3D" id="2.20.70.10">
    <property type="match status" value="1"/>
</dbReference>
<dbReference type="PANTHER" id="PTHR19134">
    <property type="entry name" value="RECEPTOR-TYPE TYROSINE-PROTEIN PHOSPHATASE"/>
    <property type="match status" value="1"/>
</dbReference>
<dbReference type="AlphaFoldDB" id="F2U1K0"/>
<dbReference type="OrthoDB" id="9993594at2759"/>
<dbReference type="SUPFAM" id="SSF52799">
    <property type="entry name" value="(Phosphotyrosine protein) phosphatases II"/>
    <property type="match status" value="1"/>
</dbReference>
<dbReference type="InterPro" id="IPR000387">
    <property type="entry name" value="Tyr_Pase_dom"/>
</dbReference>
<dbReference type="InterPro" id="IPR016130">
    <property type="entry name" value="Tyr_Pase_AS"/>
</dbReference>
<dbReference type="InterPro" id="IPR003595">
    <property type="entry name" value="Tyr_Pase_cat"/>
</dbReference>
<gene>
    <name evidence="5" type="ORF">PTSG_02219</name>
</gene>
<dbReference type="eggNOG" id="KOG0789">
    <property type="taxonomic scope" value="Eukaryota"/>
</dbReference>
<feature type="domain" description="Tyrosine specific protein phosphatases" evidence="4">
    <location>
        <begin position="369"/>
        <end position="445"/>
    </location>
</feature>
<dbReference type="SUPFAM" id="SSF51045">
    <property type="entry name" value="WW domain"/>
    <property type="match status" value="1"/>
</dbReference>
<dbReference type="STRING" id="946362.F2U1K0"/>
<dbReference type="PROSITE" id="PS50055">
    <property type="entry name" value="TYR_PHOSPHATASE_PTP"/>
    <property type="match status" value="1"/>
</dbReference>
<dbReference type="Gene3D" id="3.90.190.10">
    <property type="entry name" value="Protein tyrosine phosphatase superfamily"/>
    <property type="match status" value="1"/>
</dbReference>
<dbReference type="InterPro" id="IPR029021">
    <property type="entry name" value="Prot-tyrosine_phosphatase-like"/>
</dbReference>
<dbReference type="Pfam" id="PF00102">
    <property type="entry name" value="Y_phosphatase"/>
    <property type="match status" value="1"/>
</dbReference>
<dbReference type="InterPro" id="IPR001202">
    <property type="entry name" value="WW_dom"/>
</dbReference>
<dbReference type="PROSITE" id="PS00383">
    <property type="entry name" value="TYR_PHOSPHATASE_1"/>
    <property type="match status" value="1"/>
</dbReference>
<protein>
    <submittedName>
        <fullName evidence="5">Uncharacterized protein</fullName>
    </submittedName>
</protein>
<dbReference type="CDD" id="cd00201">
    <property type="entry name" value="WW"/>
    <property type="match status" value="1"/>
</dbReference>
<dbReference type="PRINTS" id="PR00700">
    <property type="entry name" value="PRTYPHPHTASE"/>
</dbReference>
<dbReference type="GO" id="GO:0004725">
    <property type="term" value="F:protein tyrosine phosphatase activity"/>
    <property type="evidence" value="ECO:0007669"/>
    <property type="project" value="InterPro"/>
</dbReference>